<dbReference type="Proteomes" id="UP000199034">
    <property type="component" value="Unassembled WGS sequence"/>
</dbReference>
<organism evidence="1 2">
    <name type="scientific">Nocardioides lianchengensis</name>
    <dbReference type="NCBI Taxonomy" id="1045774"/>
    <lineage>
        <taxon>Bacteria</taxon>
        <taxon>Bacillati</taxon>
        <taxon>Actinomycetota</taxon>
        <taxon>Actinomycetes</taxon>
        <taxon>Propionibacteriales</taxon>
        <taxon>Nocardioidaceae</taxon>
        <taxon>Nocardioides</taxon>
    </lineage>
</organism>
<dbReference type="EMBL" id="FMZM01000010">
    <property type="protein sequence ID" value="SDD68433.1"/>
    <property type="molecule type" value="Genomic_DNA"/>
</dbReference>
<keyword evidence="2" id="KW-1185">Reference proteome</keyword>
<evidence type="ECO:0000313" key="2">
    <source>
        <dbReference type="Proteomes" id="UP000199034"/>
    </source>
</evidence>
<evidence type="ECO:0000313" key="1">
    <source>
        <dbReference type="EMBL" id="SDD68433.1"/>
    </source>
</evidence>
<dbReference type="STRING" id="1045774.SAMN05421872_11035"/>
<protein>
    <submittedName>
        <fullName evidence="1">Uncharacterized protein</fullName>
    </submittedName>
</protein>
<sequence length="50" mass="5190">MKLSNRAAAGWAIAVFVVIGLVLLLIGVLEGSDTGSQQKPPVNRSLGSVR</sequence>
<dbReference type="AlphaFoldDB" id="A0A1G6WRY9"/>
<gene>
    <name evidence="1" type="ORF">SAMN05421872_11035</name>
</gene>
<proteinExistence type="predicted"/>
<accession>A0A1G6WRY9</accession>
<reference evidence="1 2" key="1">
    <citation type="submission" date="2016-10" db="EMBL/GenBank/DDBJ databases">
        <authorList>
            <person name="de Groot N.N."/>
        </authorList>
    </citation>
    <scope>NUCLEOTIDE SEQUENCE [LARGE SCALE GENOMIC DNA]</scope>
    <source>
        <strain evidence="1 2">CGMCC 4.6858</strain>
    </source>
</reference>
<dbReference type="RefSeq" id="WP_170867122.1">
    <property type="nucleotide sequence ID" value="NZ_FMZM01000010.1"/>
</dbReference>
<name>A0A1G6WRY9_9ACTN</name>